<name>A0A4Z0GN52_9BACL</name>
<protein>
    <submittedName>
        <fullName evidence="4">Carbon-nitrogen hydrolase family protein</fullName>
    </submittedName>
</protein>
<dbReference type="AlphaFoldDB" id="A0A4Z0GN52"/>
<gene>
    <name evidence="4" type="ORF">E4665_08205</name>
</gene>
<dbReference type="InterPro" id="IPR003010">
    <property type="entry name" value="C-N_Hydrolase"/>
</dbReference>
<accession>A0A4Z0GN52</accession>
<dbReference type="InterPro" id="IPR036526">
    <property type="entry name" value="C-N_Hydrolase_sf"/>
</dbReference>
<dbReference type="InterPro" id="IPR050345">
    <property type="entry name" value="Aliph_Amidase/BUP"/>
</dbReference>
<dbReference type="PANTHER" id="PTHR43674:SF2">
    <property type="entry name" value="BETA-UREIDOPROPIONASE"/>
    <property type="match status" value="1"/>
</dbReference>
<dbReference type="RefSeq" id="WP_135348304.1">
    <property type="nucleotide sequence ID" value="NZ_SRJD01000007.1"/>
</dbReference>
<comment type="caution">
    <text evidence="4">The sequence shown here is derived from an EMBL/GenBank/DDBJ whole genome shotgun (WGS) entry which is preliminary data.</text>
</comment>
<evidence type="ECO:0000256" key="2">
    <source>
        <dbReference type="ARBA" id="ARBA00022801"/>
    </source>
</evidence>
<dbReference type="CDD" id="cd07197">
    <property type="entry name" value="nitrilase"/>
    <property type="match status" value="1"/>
</dbReference>
<dbReference type="EMBL" id="SRJD01000007">
    <property type="protein sequence ID" value="TGA98494.1"/>
    <property type="molecule type" value="Genomic_DNA"/>
</dbReference>
<dbReference type="Proteomes" id="UP000298347">
    <property type="component" value="Unassembled WGS sequence"/>
</dbReference>
<dbReference type="PROSITE" id="PS50263">
    <property type="entry name" value="CN_HYDROLASE"/>
    <property type="match status" value="1"/>
</dbReference>
<evidence type="ECO:0000256" key="1">
    <source>
        <dbReference type="ARBA" id="ARBA00010613"/>
    </source>
</evidence>
<evidence type="ECO:0000313" key="4">
    <source>
        <dbReference type="EMBL" id="TGA98494.1"/>
    </source>
</evidence>
<dbReference type="PANTHER" id="PTHR43674">
    <property type="entry name" value="NITRILASE C965.09-RELATED"/>
    <property type="match status" value="1"/>
</dbReference>
<organism evidence="4 5">
    <name type="scientific">Sporolactobacillus shoreae</name>
    <dbReference type="NCBI Taxonomy" id="1465501"/>
    <lineage>
        <taxon>Bacteria</taxon>
        <taxon>Bacillati</taxon>
        <taxon>Bacillota</taxon>
        <taxon>Bacilli</taxon>
        <taxon>Bacillales</taxon>
        <taxon>Sporolactobacillaceae</taxon>
        <taxon>Sporolactobacillus</taxon>
    </lineage>
</organism>
<sequence>MTKVAIGQITPITGDKEKNIKKMERFISEAAGQGAQLVVFPELVLTGYNCGDQFFEVAERIPGAATQHFTKIAEKFGIYIIWGMPETSVDGILYNAAALVGPEGFVGKWRKNTLPGHATEATGPGAFPDRRYFKPGEDLQVYETSIGKIGLLICYDIWFPELARLLTLKGADLIVGISGSPSFEREIFEPLVKARAVENAINFVYTNLVGQEGAITYWGGGFVVSAGDKEKKISGSPILCKAPYEGECITIAEIDLEARHKISPYFPFMRDLTTHMYEQLAEAHRRLT</sequence>
<dbReference type="GO" id="GO:0016811">
    <property type="term" value="F:hydrolase activity, acting on carbon-nitrogen (but not peptide) bonds, in linear amides"/>
    <property type="evidence" value="ECO:0007669"/>
    <property type="project" value="UniProtKB-ARBA"/>
</dbReference>
<evidence type="ECO:0000313" key="5">
    <source>
        <dbReference type="Proteomes" id="UP000298347"/>
    </source>
</evidence>
<dbReference type="PROSITE" id="PS01227">
    <property type="entry name" value="UPF0012"/>
    <property type="match status" value="1"/>
</dbReference>
<keyword evidence="2 4" id="KW-0378">Hydrolase</keyword>
<comment type="similarity">
    <text evidence="1">Belongs to the carbon-nitrogen hydrolase superfamily. NIT1/NIT2 family.</text>
</comment>
<dbReference type="SUPFAM" id="SSF56317">
    <property type="entry name" value="Carbon-nitrogen hydrolase"/>
    <property type="match status" value="1"/>
</dbReference>
<dbReference type="InterPro" id="IPR001110">
    <property type="entry name" value="UPF0012_CS"/>
</dbReference>
<feature type="domain" description="CN hydrolase" evidence="3">
    <location>
        <begin position="2"/>
        <end position="256"/>
    </location>
</feature>
<keyword evidence="5" id="KW-1185">Reference proteome</keyword>
<proteinExistence type="inferred from homology"/>
<reference evidence="4 5" key="1">
    <citation type="journal article" date="2015" name="Int. J. Syst. Evol. Microbiol.">
        <title>Sporolactobacillus shoreae sp. nov. and Sporolactobacillus spathodeae sp. nov., two spore-forming lactic acid bacteria isolated from tree barks in Thailand.</title>
        <authorList>
            <person name="Thamacharoensuk T."/>
            <person name="Kitahara M."/>
            <person name="Ohkuma M."/>
            <person name="Thongchul N."/>
            <person name="Tanasupawat S."/>
        </authorList>
    </citation>
    <scope>NUCLEOTIDE SEQUENCE [LARGE SCALE GENOMIC DNA]</scope>
    <source>
        <strain evidence="4 5">BK92</strain>
    </source>
</reference>
<dbReference type="Pfam" id="PF00795">
    <property type="entry name" value="CN_hydrolase"/>
    <property type="match status" value="1"/>
</dbReference>
<dbReference type="OrthoDB" id="9811121at2"/>
<dbReference type="Gene3D" id="3.60.110.10">
    <property type="entry name" value="Carbon-nitrogen hydrolase"/>
    <property type="match status" value="1"/>
</dbReference>
<evidence type="ECO:0000259" key="3">
    <source>
        <dbReference type="PROSITE" id="PS50263"/>
    </source>
</evidence>